<evidence type="ECO:0000313" key="1">
    <source>
        <dbReference type="EMBL" id="MBC1564127.1"/>
    </source>
</evidence>
<comment type="caution">
    <text evidence="1">The sequence shown here is derived from an EMBL/GenBank/DDBJ whole genome shotgun (WGS) entry which is preliminary data.</text>
</comment>
<dbReference type="AlphaFoldDB" id="A0A841ZUW0"/>
<protein>
    <submittedName>
        <fullName evidence="1">Uncharacterized protein</fullName>
    </submittedName>
</protein>
<reference evidence="1 2" key="1">
    <citation type="submission" date="2020-03" db="EMBL/GenBank/DDBJ databases">
        <title>Soil Listeria distribution.</title>
        <authorList>
            <person name="Liao J."/>
            <person name="Wiedmann M."/>
        </authorList>
    </citation>
    <scope>NUCLEOTIDE SEQUENCE [LARGE SCALE GENOMIC DNA]</scope>
    <source>
        <strain evidence="1 2">FSL L7-1427</strain>
    </source>
</reference>
<sequence length="77" mass="8943">MNEKIIRSATVYLPTHNCQTKTFTIGQNTYDISNSKKPIAYRVKAIYEYLDSNCIRIVAENDMFIEFVNLPYSLKSD</sequence>
<evidence type="ECO:0000313" key="2">
    <source>
        <dbReference type="Proteomes" id="UP000586951"/>
    </source>
</evidence>
<dbReference type="EMBL" id="JAARRU010000001">
    <property type="protein sequence ID" value="MBC1564127.1"/>
    <property type="molecule type" value="Genomic_DNA"/>
</dbReference>
<organism evidence="1 2">
    <name type="scientific">Listeria booriae</name>
    <dbReference type="NCBI Taxonomy" id="1552123"/>
    <lineage>
        <taxon>Bacteria</taxon>
        <taxon>Bacillati</taxon>
        <taxon>Bacillota</taxon>
        <taxon>Bacilli</taxon>
        <taxon>Bacillales</taxon>
        <taxon>Listeriaceae</taxon>
        <taxon>Listeria</taxon>
    </lineage>
</organism>
<dbReference type="Proteomes" id="UP000586951">
    <property type="component" value="Unassembled WGS sequence"/>
</dbReference>
<gene>
    <name evidence="1" type="ORF">HB907_01835</name>
</gene>
<accession>A0A841ZUW0</accession>
<dbReference type="RefSeq" id="WP_185416263.1">
    <property type="nucleotide sequence ID" value="NZ_JAARRU010000001.1"/>
</dbReference>
<name>A0A841ZUW0_9LIST</name>
<proteinExistence type="predicted"/>